<dbReference type="PROSITE" id="PS00436">
    <property type="entry name" value="PEROXIDASE_2"/>
    <property type="match status" value="1"/>
</dbReference>
<keyword evidence="10 15" id="KW-0408">Iron</keyword>
<dbReference type="Proteomes" id="UP001367508">
    <property type="component" value="Unassembled WGS sequence"/>
</dbReference>
<dbReference type="GO" id="GO:0140825">
    <property type="term" value="F:lactoperoxidase activity"/>
    <property type="evidence" value="ECO:0007669"/>
    <property type="project" value="UniProtKB-EC"/>
</dbReference>
<keyword evidence="12" id="KW-0325">Glycoprotein</keyword>
<dbReference type="EMBL" id="JAYMYQ010000003">
    <property type="protein sequence ID" value="KAK7344348.1"/>
    <property type="molecule type" value="Genomic_DNA"/>
</dbReference>
<evidence type="ECO:0000256" key="8">
    <source>
        <dbReference type="ARBA" id="ARBA00022837"/>
    </source>
</evidence>
<evidence type="ECO:0000256" key="6">
    <source>
        <dbReference type="ARBA" id="ARBA00022617"/>
    </source>
</evidence>
<organism evidence="20 21">
    <name type="scientific">Canavalia gladiata</name>
    <name type="common">Sword bean</name>
    <name type="synonym">Dolichos gladiatus</name>
    <dbReference type="NCBI Taxonomy" id="3824"/>
    <lineage>
        <taxon>Eukaryota</taxon>
        <taxon>Viridiplantae</taxon>
        <taxon>Streptophyta</taxon>
        <taxon>Embryophyta</taxon>
        <taxon>Tracheophyta</taxon>
        <taxon>Spermatophyta</taxon>
        <taxon>Magnoliopsida</taxon>
        <taxon>eudicotyledons</taxon>
        <taxon>Gunneridae</taxon>
        <taxon>Pentapetalae</taxon>
        <taxon>rosids</taxon>
        <taxon>fabids</taxon>
        <taxon>Fabales</taxon>
        <taxon>Fabaceae</taxon>
        <taxon>Papilionoideae</taxon>
        <taxon>50 kb inversion clade</taxon>
        <taxon>NPAAA clade</taxon>
        <taxon>indigoferoid/millettioid clade</taxon>
        <taxon>Phaseoleae</taxon>
        <taxon>Canavalia</taxon>
    </lineage>
</organism>
<feature type="binding site" evidence="15">
    <location>
        <position position="252"/>
    </location>
    <ligand>
        <name>Ca(2+)</name>
        <dbReference type="ChEBI" id="CHEBI:29108"/>
        <label>2</label>
    </ligand>
</feature>
<dbReference type="FunFam" id="1.10.420.10:FF:000006">
    <property type="entry name" value="Peroxidase"/>
    <property type="match status" value="1"/>
</dbReference>
<comment type="similarity">
    <text evidence="3">Belongs to the peroxidase family. Ascorbate peroxidase subfamily.</text>
</comment>
<dbReference type="InterPro" id="IPR000823">
    <property type="entry name" value="Peroxidase_pln"/>
</dbReference>
<evidence type="ECO:0000256" key="7">
    <source>
        <dbReference type="ARBA" id="ARBA00022723"/>
    </source>
</evidence>
<dbReference type="PANTHER" id="PTHR31235">
    <property type="entry name" value="PEROXIDASE 25-RELATED"/>
    <property type="match status" value="1"/>
</dbReference>
<comment type="function">
    <text evidence="2">Removal of H(2)O(2), oxidation of toxic reductants, biosynthesis and degradation of lignin, suberization, auxin catabolism, response to environmental stresses such as wounding, pathogen attack and oxidative stress. These functions might be dependent on each isozyme/isoform in each plant tissue.</text>
</comment>
<gene>
    <name evidence="20" type="ORF">VNO77_13854</name>
</gene>
<feature type="binding site" description="axial binding residue" evidence="15">
    <location>
        <position position="197"/>
    </location>
    <ligand>
        <name>heme b</name>
        <dbReference type="ChEBI" id="CHEBI:60344"/>
    </ligand>
    <ligandPart>
        <name>Fe</name>
        <dbReference type="ChEBI" id="CHEBI:18248"/>
    </ligandPart>
</feature>
<dbReference type="GO" id="GO:0005576">
    <property type="term" value="C:extracellular region"/>
    <property type="evidence" value="ECO:0007669"/>
    <property type="project" value="UniProtKB-SubCell"/>
</dbReference>
<feature type="disulfide bond" evidence="17">
    <location>
        <begin position="204"/>
        <end position="236"/>
    </location>
</feature>
<dbReference type="SUPFAM" id="SSF48113">
    <property type="entry name" value="Heme-dependent peroxidases"/>
    <property type="match status" value="1"/>
</dbReference>
<keyword evidence="6 18" id="KW-0349">Heme</keyword>
<keyword evidence="21" id="KW-1185">Reference proteome</keyword>
<dbReference type="InterPro" id="IPR019794">
    <property type="entry name" value="Peroxidases_AS"/>
</dbReference>
<keyword evidence="18" id="KW-0732">Signal</keyword>
<feature type="binding site" evidence="15">
    <location>
        <position position="260"/>
    </location>
    <ligand>
        <name>Ca(2+)</name>
        <dbReference type="ChEBI" id="CHEBI:29108"/>
        <label>2</label>
    </ligand>
</feature>
<feature type="binding site" evidence="14">
    <location>
        <position position="167"/>
    </location>
    <ligand>
        <name>substrate</name>
    </ligand>
</feature>
<feature type="signal peptide" evidence="18">
    <location>
        <begin position="1"/>
        <end position="28"/>
    </location>
</feature>
<name>A0AAN9M314_CANGL</name>
<feature type="binding site" evidence="15">
    <location>
        <position position="80"/>
    </location>
    <ligand>
        <name>Ca(2+)</name>
        <dbReference type="ChEBI" id="CHEBI:29108"/>
        <label>1</label>
    </ligand>
</feature>
<dbReference type="GO" id="GO:0042744">
    <property type="term" value="P:hydrogen peroxide catabolic process"/>
    <property type="evidence" value="ECO:0007669"/>
    <property type="project" value="UniProtKB-KW"/>
</dbReference>
<dbReference type="Gene3D" id="1.10.520.10">
    <property type="match status" value="1"/>
</dbReference>
<feature type="domain" description="Plant heme peroxidase family profile" evidence="19">
    <location>
        <begin position="29"/>
        <end position="332"/>
    </location>
</feature>
<feature type="disulfide bond" evidence="17">
    <location>
        <begin position="72"/>
        <end position="77"/>
    </location>
</feature>
<evidence type="ECO:0000256" key="13">
    <source>
        <dbReference type="PIRSR" id="PIRSR600823-1"/>
    </source>
</evidence>
<evidence type="ECO:0000256" key="3">
    <source>
        <dbReference type="ARBA" id="ARBA00006873"/>
    </source>
</evidence>
<accession>A0AAN9M314</accession>
<reference evidence="20 21" key="1">
    <citation type="submission" date="2024-01" db="EMBL/GenBank/DDBJ databases">
        <title>The genomes of 5 underutilized Papilionoideae crops provide insights into root nodulation and disease resistanc.</title>
        <authorList>
            <person name="Jiang F."/>
        </authorList>
    </citation>
    <scope>NUCLEOTIDE SEQUENCE [LARGE SCALE GENOMIC DNA]</scope>
    <source>
        <strain evidence="20">LVBAO_FW01</strain>
        <tissue evidence="20">Leaves</tissue>
    </source>
</reference>
<feature type="disulfide bond" evidence="17">
    <location>
        <begin position="125"/>
        <end position="328"/>
    </location>
</feature>
<comment type="caution">
    <text evidence="20">The sequence shown here is derived from an EMBL/GenBank/DDBJ whole genome shotgun (WGS) entry which is preliminary data.</text>
</comment>
<evidence type="ECO:0000256" key="10">
    <source>
        <dbReference type="ARBA" id="ARBA00023004"/>
    </source>
</evidence>
<evidence type="ECO:0000313" key="20">
    <source>
        <dbReference type="EMBL" id="KAK7344348.1"/>
    </source>
</evidence>
<sequence>MNRRLHMHVMVSSLVLLLLSVSPLGASASLKVDFYKTTCPSAEAIVRKAVNKAVSLNHGLAAGLIRMHFHDCFVRGCDGSVLLESTPGNPSERQHPANNPSLRGFEVIDEAKAQIEAACPNTVSCADILAFAARDSAHKVGGINYAVPGGRRDGRVSISDEVPQNLPAPTFNAEELIGNFARKGLSADEMVTLSGAHSIGVSHCSSFSHRLYSFNATFPQDPSMNVQYATLLKTKCPPRNNGNRNDPTVVLDASTPNRLDHKYYKGLNKHRGLLTSDQTLLTSSSTRKIVIGNAKHSSSWAAKFAEAMVHMGSIDVLTGSDGEIRRRCNVVN</sequence>
<dbReference type="InterPro" id="IPR010255">
    <property type="entry name" value="Haem_peroxidase_sf"/>
</dbReference>
<dbReference type="PRINTS" id="PR00461">
    <property type="entry name" value="PLPEROXIDASE"/>
</dbReference>
<dbReference type="GO" id="GO:0006979">
    <property type="term" value="P:response to oxidative stress"/>
    <property type="evidence" value="ECO:0007669"/>
    <property type="project" value="UniProtKB-UniRule"/>
</dbReference>
<evidence type="ECO:0000256" key="18">
    <source>
        <dbReference type="RuleBase" id="RU362060"/>
    </source>
</evidence>
<comment type="catalytic activity">
    <reaction evidence="1 18">
        <text>2 a phenolic donor + H2O2 = 2 a phenolic radical donor + 2 H2O</text>
        <dbReference type="Rhea" id="RHEA:56136"/>
        <dbReference type="ChEBI" id="CHEBI:15377"/>
        <dbReference type="ChEBI" id="CHEBI:16240"/>
        <dbReference type="ChEBI" id="CHEBI:139520"/>
        <dbReference type="ChEBI" id="CHEBI:139521"/>
        <dbReference type="EC" id="1.11.1.7"/>
    </reaction>
</comment>
<feature type="binding site" evidence="15">
    <location>
        <position position="74"/>
    </location>
    <ligand>
        <name>Ca(2+)</name>
        <dbReference type="ChEBI" id="CHEBI:29108"/>
        <label>1</label>
    </ligand>
</feature>
<dbReference type="GO" id="GO:0046872">
    <property type="term" value="F:metal ion binding"/>
    <property type="evidence" value="ECO:0007669"/>
    <property type="project" value="UniProtKB-UniRule"/>
</dbReference>
<dbReference type="InterPro" id="IPR002016">
    <property type="entry name" value="Haem_peroxidase"/>
</dbReference>
<evidence type="ECO:0000259" key="19">
    <source>
        <dbReference type="PROSITE" id="PS50873"/>
    </source>
</evidence>
<dbReference type="InterPro" id="IPR033905">
    <property type="entry name" value="Secretory_peroxidase"/>
</dbReference>
<feature type="disulfide bond" evidence="17">
    <location>
        <begin position="39"/>
        <end position="119"/>
    </location>
</feature>
<evidence type="ECO:0000256" key="4">
    <source>
        <dbReference type="ARBA" id="ARBA00012313"/>
    </source>
</evidence>
<evidence type="ECO:0000256" key="5">
    <source>
        <dbReference type="ARBA" id="ARBA00022559"/>
    </source>
</evidence>
<evidence type="ECO:0000256" key="1">
    <source>
        <dbReference type="ARBA" id="ARBA00000189"/>
    </source>
</evidence>
<comment type="similarity">
    <text evidence="18">Belongs to the peroxidase family. Classical plant (class III) peroxidase subfamily.</text>
</comment>
<keyword evidence="7 15" id="KW-0479">Metal-binding</keyword>
<evidence type="ECO:0000313" key="21">
    <source>
        <dbReference type="Proteomes" id="UP001367508"/>
    </source>
</evidence>
<dbReference type="Pfam" id="PF00141">
    <property type="entry name" value="peroxidase"/>
    <property type="match status" value="1"/>
</dbReference>
<dbReference type="PRINTS" id="PR00458">
    <property type="entry name" value="PEROXIDASE"/>
</dbReference>
<dbReference type="PROSITE" id="PS00435">
    <property type="entry name" value="PEROXIDASE_1"/>
    <property type="match status" value="1"/>
</dbReference>
<keyword evidence="9 18" id="KW-0560">Oxidoreductase</keyword>
<comment type="subcellular location">
    <subcellularLocation>
        <location evidence="18">Secreted</location>
    </subcellularLocation>
</comment>
<feature type="binding site" evidence="15">
    <location>
        <position position="255"/>
    </location>
    <ligand>
        <name>Ca(2+)</name>
        <dbReference type="ChEBI" id="CHEBI:29108"/>
        <label>2</label>
    </ligand>
</feature>
<evidence type="ECO:0000256" key="2">
    <source>
        <dbReference type="ARBA" id="ARBA00002322"/>
    </source>
</evidence>
<feature type="active site" description="Proton acceptor" evidence="13">
    <location>
        <position position="70"/>
    </location>
</feature>
<evidence type="ECO:0000256" key="17">
    <source>
        <dbReference type="PIRSR" id="PIRSR600823-5"/>
    </source>
</evidence>
<feature type="binding site" evidence="15">
    <location>
        <position position="92"/>
    </location>
    <ligand>
        <name>Ca(2+)</name>
        <dbReference type="ChEBI" id="CHEBI:29108"/>
        <label>1</label>
    </ligand>
</feature>
<dbReference type="EC" id="1.11.1.7" evidence="4 18"/>
<keyword evidence="11 17" id="KW-1015">Disulfide bond</keyword>
<keyword evidence="18" id="KW-0376">Hydrogen peroxide</keyword>
<dbReference type="FunFam" id="1.10.520.10:FF:000001">
    <property type="entry name" value="Peroxidase"/>
    <property type="match status" value="1"/>
</dbReference>
<comment type="cofactor">
    <cofactor evidence="15 18">
        <name>Ca(2+)</name>
        <dbReference type="ChEBI" id="CHEBI:29108"/>
    </cofactor>
    <text evidence="15 18">Binds 2 calcium ions per subunit.</text>
</comment>
<dbReference type="InterPro" id="IPR019793">
    <property type="entry name" value="Peroxidases_heam-ligand_BS"/>
</dbReference>
<dbReference type="Gene3D" id="1.10.420.10">
    <property type="entry name" value="Peroxidase, domain 2"/>
    <property type="match status" value="1"/>
</dbReference>
<dbReference type="PROSITE" id="PS50873">
    <property type="entry name" value="PEROXIDASE_4"/>
    <property type="match status" value="1"/>
</dbReference>
<feature type="site" description="Transition state stabilizer" evidence="16">
    <location>
        <position position="66"/>
    </location>
</feature>
<keyword evidence="18" id="KW-0964">Secreted</keyword>
<evidence type="ECO:0000256" key="15">
    <source>
        <dbReference type="PIRSR" id="PIRSR600823-3"/>
    </source>
</evidence>
<feature type="binding site" evidence="15">
    <location>
        <position position="78"/>
    </location>
    <ligand>
        <name>Ca(2+)</name>
        <dbReference type="ChEBI" id="CHEBI:29108"/>
        <label>1</label>
    </ligand>
</feature>
<proteinExistence type="inferred from homology"/>
<dbReference type="GO" id="GO:0020037">
    <property type="term" value="F:heme binding"/>
    <property type="evidence" value="ECO:0007669"/>
    <property type="project" value="UniProtKB-UniRule"/>
</dbReference>
<feature type="binding site" evidence="15">
    <location>
        <position position="76"/>
    </location>
    <ligand>
        <name>Ca(2+)</name>
        <dbReference type="ChEBI" id="CHEBI:29108"/>
        <label>1</label>
    </ligand>
</feature>
<dbReference type="AlphaFoldDB" id="A0AAN9M314"/>
<evidence type="ECO:0000256" key="12">
    <source>
        <dbReference type="ARBA" id="ARBA00023180"/>
    </source>
</evidence>
<evidence type="ECO:0000256" key="9">
    <source>
        <dbReference type="ARBA" id="ARBA00023002"/>
    </source>
</evidence>
<keyword evidence="5 18" id="KW-0575">Peroxidase</keyword>
<evidence type="ECO:0000256" key="16">
    <source>
        <dbReference type="PIRSR" id="PIRSR600823-4"/>
    </source>
</evidence>
<keyword evidence="8 15" id="KW-0106">Calcium</keyword>
<feature type="chain" id="PRO_5042665620" description="Peroxidase" evidence="18">
    <location>
        <begin position="29"/>
        <end position="332"/>
    </location>
</feature>
<evidence type="ECO:0000256" key="11">
    <source>
        <dbReference type="ARBA" id="ARBA00023157"/>
    </source>
</evidence>
<protein>
    <recommendedName>
        <fullName evidence="4 18">Peroxidase</fullName>
        <ecNumber evidence="4 18">1.11.1.7</ecNumber>
    </recommendedName>
</protein>
<dbReference type="CDD" id="cd00693">
    <property type="entry name" value="secretory_peroxidase"/>
    <property type="match status" value="1"/>
</dbReference>
<feature type="binding site" evidence="15">
    <location>
        <position position="71"/>
    </location>
    <ligand>
        <name>Ca(2+)</name>
        <dbReference type="ChEBI" id="CHEBI:29108"/>
        <label>1</label>
    </ligand>
</feature>
<comment type="cofactor">
    <cofactor evidence="15 18">
        <name>heme b</name>
        <dbReference type="ChEBI" id="CHEBI:60344"/>
    </cofactor>
    <text evidence="15 18">Binds 1 heme b (iron(II)-protoporphyrin IX) group per subunit.</text>
</comment>
<evidence type="ECO:0000256" key="14">
    <source>
        <dbReference type="PIRSR" id="PIRSR600823-2"/>
    </source>
</evidence>